<accession>A0AAV5JR07</accession>
<feature type="compositionally biased region" description="Basic and acidic residues" evidence="1">
    <location>
        <begin position="8"/>
        <end position="26"/>
    </location>
</feature>
<evidence type="ECO:0000313" key="3">
    <source>
        <dbReference type="Proteomes" id="UP001054252"/>
    </source>
</evidence>
<organism evidence="2 3">
    <name type="scientific">Rubroshorea leprosula</name>
    <dbReference type="NCBI Taxonomy" id="152421"/>
    <lineage>
        <taxon>Eukaryota</taxon>
        <taxon>Viridiplantae</taxon>
        <taxon>Streptophyta</taxon>
        <taxon>Embryophyta</taxon>
        <taxon>Tracheophyta</taxon>
        <taxon>Spermatophyta</taxon>
        <taxon>Magnoliopsida</taxon>
        <taxon>eudicotyledons</taxon>
        <taxon>Gunneridae</taxon>
        <taxon>Pentapetalae</taxon>
        <taxon>rosids</taxon>
        <taxon>malvids</taxon>
        <taxon>Malvales</taxon>
        <taxon>Dipterocarpaceae</taxon>
        <taxon>Rubroshorea</taxon>
    </lineage>
</organism>
<dbReference type="EMBL" id="BPVZ01000039">
    <property type="protein sequence ID" value="GKV13758.1"/>
    <property type="molecule type" value="Genomic_DNA"/>
</dbReference>
<proteinExistence type="predicted"/>
<feature type="region of interest" description="Disordered" evidence="1">
    <location>
        <begin position="1"/>
        <end position="26"/>
    </location>
</feature>
<name>A0AAV5JR07_9ROSI</name>
<protein>
    <submittedName>
        <fullName evidence="2">Uncharacterized protein</fullName>
    </submittedName>
</protein>
<dbReference type="Proteomes" id="UP001054252">
    <property type="component" value="Unassembled WGS sequence"/>
</dbReference>
<comment type="caution">
    <text evidence="2">The sequence shown here is derived from an EMBL/GenBank/DDBJ whole genome shotgun (WGS) entry which is preliminary data.</text>
</comment>
<keyword evidence="3" id="KW-1185">Reference proteome</keyword>
<evidence type="ECO:0000256" key="1">
    <source>
        <dbReference type="SAM" id="MobiDB-lite"/>
    </source>
</evidence>
<reference evidence="2 3" key="1">
    <citation type="journal article" date="2021" name="Commun. Biol.">
        <title>The genome of Shorea leprosula (Dipterocarpaceae) highlights the ecological relevance of drought in aseasonal tropical rainforests.</title>
        <authorList>
            <person name="Ng K.K.S."/>
            <person name="Kobayashi M.J."/>
            <person name="Fawcett J.A."/>
            <person name="Hatakeyama M."/>
            <person name="Paape T."/>
            <person name="Ng C.H."/>
            <person name="Ang C.C."/>
            <person name="Tnah L.H."/>
            <person name="Lee C.T."/>
            <person name="Nishiyama T."/>
            <person name="Sese J."/>
            <person name="O'Brien M.J."/>
            <person name="Copetti D."/>
            <person name="Mohd Noor M.I."/>
            <person name="Ong R.C."/>
            <person name="Putra M."/>
            <person name="Sireger I.Z."/>
            <person name="Indrioko S."/>
            <person name="Kosugi Y."/>
            <person name="Izuno A."/>
            <person name="Isagi Y."/>
            <person name="Lee S.L."/>
            <person name="Shimizu K.K."/>
        </authorList>
    </citation>
    <scope>NUCLEOTIDE SEQUENCE [LARGE SCALE GENOMIC DNA]</scope>
    <source>
        <strain evidence="2">214</strain>
    </source>
</reference>
<dbReference type="AlphaFoldDB" id="A0AAV5JR07"/>
<sequence>MHSLMESYRNRERERGGGTMVDGKERASGAAVGCAKPFVVDGLDWRKRILQLGSMGF</sequence>
<evidence type="ECO:0000313" key="2">
    <source>
        <dbReference type="EMBL" id="GKV13758.1"/>
    </source>
</evidence>
<gene>
    <name evidence="2" type="ORF">SLEP1_g24741</name>
</gene>